<dbReference type="PANTHER" id="PTHR42809">
    <property type="entry name" value="FLAVODOXIN 2"/>
    <property type="match status" value="1"/>
</dbReference>
<dbReference type="InterPro" id="IPR001094">
    <property type="entry name" value="Flavdoxin-like"/>
</dbReference>
<evidence type="ECO:0000256" key="1">
    <source>
        <dbReference type="ARBA" id="ARBA00001917"/>
    </source>
</evidence>
<evidence type="ECO:0000256" key="5">
    <source>
        <dbReference type="ARBA" id="ARBA00022643"/>
    </source>
</evidence>
<keyword evidence="4 7" id="KW-0285">Flavoprotein</keyword>
<dbReference type="EMBL" id="AP026867">
    <property type="protein sequence ID" value="BDS13166.1"/>
    <property type="molecule type" value="Genomic_DNA"/>
</dbReference>
<comment type="cofactor">
    <cofactor evidence="1 7">
        <name>FMN</name>
        <dbReference type="ChEBI" id="CHEBI:58210"/>
    </cofactor>
</comment>
<keyword evidence="10" id="KW-1185">Reference proteome</keyword>
<keyword evidence="6 7" id="KW-0249">Electron transport</keyword>
<evidence type="ECO:0000256" key="2">
    <source>
        <dbReference type="ARBA" id="ARBA00005267"/>
    </source>
</evidence>
<dbReference type="PROSITE" id="PS50902">
    <property type="entry name" value="FLAVODOXIN_LIKE"/>
    <property type="match status" value="1"/>
</dbReference>
<proteinExistence type="inferred from homology"/>
<evidence type="ECO:0000256" key="7">
    <source>
        <dbReference type="PIRNR" id="PIRNR038996"/>
    </source>
</evidence>
<name>A0A916DVI7_9BACT</name>
<dbReference type="InterPro" id="IPR029039">
    <property type="entry name" value="Flavoprotein-like_sf"/>
</dbReference>
<protein>
    <recommendedName>
        <fullName evidence="7">Flavodoxin</fullName>
    </recommendedName>
</protein>
<evidence type="ECO:0000259" key="8">
    <source>
        <dbReference type="PROSITE" id="PS50902"/>
    </source>
</evidence>
<dbReference type="AlphaFoldDB" id="A0A916DVI7"/>
<dbReference type="PANTHER" id="PTHR42809:SF1">
    <property type="entry name" value="FLAVODOXIN 1"/>
    <property type="match status" value="1"/>
</dbReference>
<evidence type="ECO:0000313" key="9">
    <source>
        <dbReference type="EMBL" id="BDS13166.1"/>
    </source>
</evidence>
<dbReference type="Gene3D" id="3.40.50.360">
    <property type="match status" value="1"/>
</dbReference>
<dbReference type="KEGG" id="aup:AsAng_0038940"/>
<accession>A0A916DVI7</accession>
<evidence type="ECO:0000313" key="10">
    <source>
        <dbReference type="Proteomes" id="UP001060919"/>
    </source>
</evidence>
<dbReference type="NCBIfam" id="NF006739">
    <property type="entry name" value="PRK09267.1-5"/>
    <property type="match status" value="1"/>
</dbReference>
<organism evidence="9 10">
    <name type="scientific">Aureispira anguillae</name>
    <dbReference type="NCBI Taxonomy" id="2864201"/>
    <lineage>
        <taxon>Bacteria</taxon>
        <taxon>Pseudomonadati</taxon>
        <taxon>Bacteroidota</taxon>
        <taxon>Saprospiria</taxon>
        <taxon>Saprospirales</taxon>
        <taxon>Saprospiraceae</taxon>
        <taxon>Aureispira</taxon>
    </lineage>
</organism>
<keyword evidence="5 7" id="KW-0288">FMN</keyword>
<evidence type="ECO:0000256" key="6">
    <source>
        <dbReference type="ARBA" id="ARBA00022982"/>
    </source>
</evidence>
<sequence length="178" mass="20225">MNKIGLFWGSDTGMTEEIVTVLIDLIGKDLVDSVNVFNTSIEQIESYEHLILGLSTWYDGELQSDWDEFFEQFEKIDFSNKTVALFGLGDQEGYAEYFVDGIGIIGDVVQQNGGKIVGKWSTKGYDFEASKAIDQEGLFLGLAIDEDNQPEQTDERLEQWVHQLKKEGFFDKIKCLEE</sequence>
<evidence type="ECO:0000256" key="3">
    <source>
        <dbReference type="ARBA" id="ARBA00022448"/>
    </source>
</evidence>
<keyword evidence="3 7" id="KW-0813">Transport</keyword>
<dbReference type="InterPro" id="IPR050619">
    <property type="entry name" value="Flavodoxin"/>
</dbReference>
<dbReference type="Pfam" id="PF00258">
    <property type="entry name" value="Flavodoxin_1"/>
    <property type="match status" value="1"/>
</dbReference>
<reference evidence="9" key="1">
    <citation type="submission" date="2022-09" db="EMBL/GenBank/DDBJ databases">
        <title>Aureispira anguillicida sp. nov., isolated from Leptocephalus of Japanese eel Anguilla japonica.</title>
        <authorList>
            <person name="Yuasa K."/>
            <person name="Mekata T."/>
            <person name="Ikunari K."/>
        </authorList>
    </citation>
    <scope>NUCLEOTIDE SEQUENCE</scope>
    <source>
        <strain evidence="9">EL160426</strain>
    </source>
</reference>
<dbReference type="PRINTS" id="PR00369">
    <property type="entry name" value="FLAVODOXIN"/>
</dbReference>
<comment type="function">
    <text evidence="7">Low-potential electron donor to a number of redox enzymes.</text>
</comment>
<dbReference type="RefSeq" id="WP_264788462.1">
    <property type="nucleotide sequence ID" value="NZ_AP026867.1"/>
</dbReference>
<evidence type="ECO:0000256" key="4">
    <source>
        <dbReference type="ARBA" id="ARBA00022630"/>
    </source>
</evidence>
<feature type="domain" description="Flavodoxin-like" evidence="8">
    <location>
        <begin position="4"/>
        <end position="165"/>
    </location>
</feature>
<gene>
    <name evidence="9" type="ORF">AsAng_0038940</name>
</gene>
<dbReference type="GO" id="GO:0009055">
    <property type="term" value="F:electron transfer activity"/>
    <property type="evidence" value="ECO:0007669"/>
    <property type="project" value="UniProtKB-UniRule"/>
</dbReference>
<dbReference type="SUPFAM" id="SSF52218">
    <property type="entry name" value="Flavoproteins"/>
    <property type="match status" value="1"/>
</dbReference>
<dbReference type="GO" id="GO:0010181">
    <property type="term" value="F:FMN binding"/>
    <property type="evidence" value="ECO:0007669"/>
    <property type="project" value="UniProtKB-UniRule"/>
</dbReference>
<dbReference type="InterPro" id="IPR008254">
    <property type="entry name" value="Flavodoxin/NO_synth"/>
</dbReference>
<dbReference type="PIRSF" id="PIRSF038996">
    <property type="entry name" value="FldA"/>
    <property type="match status" value="1"/>
</dbReference>
<dbReference type="Proteomes" id="UP001060919">
    <property type="component" value="Chromosome"/>
</dbReference>
<comment type="similarity">
    <text evidence="2 7">Belongs to the flavodoxin family.</text>
</comment>
<dbReference type="InterPro" id="IPR010086">
    <property type="entry name" value="Flavodoxin_lc"/>
</dbReference>
<dbReference type="NCBIfam" id="TIGR01752">
    <property type="entry name" value="flav_long"/>
    <property type="match status" value="1"/>
</dbReference>